<feature type="coiled-coil region" evidence="1">
    <location>
        <begin position="334"/>
        <end position="361"/>
    </location>
</feature>
<dbReference type="PANTHER" id="PTHR43372:SF4">
    <property type="entry name" value="FATTY-ACID AMIDE HYDROLASE 2"/>
    <property type="match status" value="1"/>
</dbReference>
<feature type="domain" description="Amidase" evidence="2">
    <location>
        <begin position="74"/>
        <end position="183"/>
    </location>
</feature>
<dbReference type="InterPro" id="IPR023631">
    <property type="entry name" value="Amidase_dom"/>
</dbReference>
<dbReference type="GO" id="GO:0012505">
    <property type="term" value="C:endomembrane system"/>
    <property type="evidence" value="ECO:0007669"/>
    <property type="project" value="TreeGrafter"/>
</dbReference>
<proteinExistence type="predicted"/>
<dbReference type="SUPFAM" id="SSF75304">
    <property type="entry name" value="Amidase signature (AS) enzymes"/>
    <property type="match status" value="1"/>
</dbReference>
<accession>A0A5N5SLQ1</accession>
<keyword evidence="3" id="KW-0378">Hydrolase</keyword>
<comment type="caution">
    <text evidence="3">The sequence shown here is derived from an EMBL/GenBank/DDBJ whole genome shotgun (WGS) entry which is preliminary data.</text>
</comment>
<dbReference type="InterPro" id="IPR036928">
    <property type="entry name" value="AS_sf"/>
</dbReference>
<sequence length="415" mass="47748">MNLLRSVLGFYIRLFWPILVIVRRVWDFWVSVLFRLTVGMRRRSALPPVFNPLLLLPATVLAENIRQRKMTSVDIVRAFVTRCSDVNPLLNSIVQENFQDALQTAKEIDERINEGYMNKTLTKEKLREEEPFLGVPFTVKETVSVQGFPHTAGLLKRSKERAEEDAVIVTRMKEAELIPMKGCNIQKSGEDKISIQVAGPLTRHAVDITPLLKILSGPKAKLLALDKPVHFSCLKFYYIEDDSNKVLTSDVIPALRSALIEINKYLLKKYDIVAMKVRIPDLRTSYWIWQEKMKEDYAANKPMYMELLNNEGEVNIWTEMLRGLLGGRARHSFASLLQVAIEKITDELRFLRDQKNVLEGKTVEKPLSYNPKWRQLKMKIQVVGGMYMDRLTIAVAKDLEKAFGGWKCPAKILRK</sequence>
<protein>
    <submittedName>
        <fullName evidence="3">Fatty-acid amide hydrolase 2-A</fullName>
    </submittedName>
</protein>
<dbReference type="PANTHER" id="PTHR43372">
    <property type="entry name" value="FATTY-ACID AMIDE HYDROLASE"/>
    <property type="match status" value="1"/>
</dbReference>
<name>A0A5N5SLQ1_9CRUS</name>
<evidence type="ECO:0000313" key="4">
    <source>
        <dbReference type="Proteomes" id="UP000326759"/>
    </source>
</evidence>
<organism evidence="3 4">
    <name type="scientific">Armadillidium nasatum</name>
    <dbReference type="NCBI Taxonomy" id="96803"/>
    <lineage>
        <taxon>Eukaryota</taxon>
        <taxon>Metazoa</taxon>
        <taxon>Ecdysozoa</taxon>
        <taxon>Arthropoda</taxon>
        <taxon>Crustacea</taxon>
        <taxon>Multicrustacea</taxon>
        <taxon>Malacostraca</taxon>
        <taxon>Eumalacostraca</taxon>
        <taxon>Peracarida</taxon>
        <taxon>Isopoda</taxon>
        <taxon>Oniscidea</taxon>
        <taxon>Crinocheta</taxon>
        <taxon>Armadillidiidae</taxon>
        <taxon>Armadillidium</taxon>
    </lineage>
</organism>
<gene>
    <name evidence="3" type="primary">faah2a_1</name>
    <name evidence="3" type="ORF">Anas_01605</name>
</gene>
<evidence type="ECO:0000259" key="2">
    <source>
        <dbReference type="Pfam" id="PF01425"/>
    </source>
</evidence>
<dbReference type="GO" id="GO:0016787">
    <property type="term" value="F:hydrolase activity"/>
    <property type="evidence" value="ECO:0007669"/>
    <property type="project" value="UniProtKB-KW"/>
</dbReference>
<dbReference type="OrthoDB" id="6428749at2759"/>
<keyword evidence="1" id="KW-0175">Coiled coil</keyword>
<dbReference type="InterPro" id="IPR052739">
    <property type="entry name" value="FAAH2"/>
</dbReference>
<keyword evidence="4" id="KW-1185">Reference proteome</keyword>
<evidence type="ECO:0000313" key="3">
    <source>
        <dbReference type="EMBL" id="KAB7494953.1"/>
    </source>
</evidence>
<evidence type="ECO:0000256" key="1">
    <source>
        <dbReference type="SAM" id="Coils"/>
    </source>
</evidence>
<dbReference type="AlphaFoldDB" id="A0A5N5SLQ1"/>
<dbReference type="Gene3D" id="3.90.1300.10">
    <property type="entry name" value="Amidase signature (AS) domain"/>
    <property type="match status" value="1"/>
</dbReference>
<dbReference type="EMBL" id="SEYY01023296">
    <property type="protein sequence ID" value="KAB7494953.1"/>
    <property type="molecule type" value="Genomic_DNA"/>
</dbReference>
<dbReference type="Pfam" id="PF01425">
    <property type="entry name" value="Amidase"/>
    <property type="match status" value="1"/>
</dbReference>
<dbReference type="Proteomes" id="UP000326759">
    <property type="component" value="Unassembled WGS sequence"/>
</dbReference>
<reference evidence="3 4" key="1">
    <citation type="journal article" date="2019" name="PLoS Biol.">
        <title>Sex chromosomes control vertical transmission of feminizing Wolbachia symbionts in an isopod.</title>
        <authorList>
            <person name="Becking T."/>
            <person name="Chebbi M.A."/>
            <person name="Giraud I."/>
            <person name="Moumen B."/>
            <person name="Laverre T."/>
            <person name="Caubet Y."/>
            <person name="Peccoud J."/>
            <person name="Gilbert C."/>
            <person name="Cordaux R."/>
        </authorList>
    </citation>
    <scope>NUCLEOTIDE SEQUENCE [LARGE SCALE GENOMIC DNA]</scope>
    <source>
        <strain evidence="3">ANa2</strain>
        <tissue evidence="3">Whole body excluding digestive tract and cuticle</tissue>
    </source>
</reference>